<name>A0A366KCS6_9BIFI</name>
<evidence type="ECO:0000256" key="1">
    <source>
        <dbReference type="SAM" id="Phobius"/>
    </source>
</evidence>
<dbReference type="AlphaFoldDB" id="A0A366KCS6"/>
<feature type="transmembrane region" description="Helical" evidence="1">
    <location>
        <begin position="6"/>
        <end position="26"/>
    </location>
</feature>
<reference evidence="2 3" key="1">
    <citation type="submission" date="2017-10" db="EMBL/GenBank/DDBJ databases">
        <title>Bifidobacterium xylocopum sp. nov. and Bifidobacterium aemilianum sp. nov., from the carpenter bee (Xylocopa violacea) digestive tract.</title>
        <authorList>
            <person name="Alberoni D."/>
            <person name="Baffoni L."/>
            <person name="Di Gioia D."/>
            <person name="Gaggia F."/>
            <person name="Biavati B."/>
        </authorList>
    </citation>
    <scope>NUCLEOTIDE SEQUENCE [LARGE SCALE GENOMIC DNA]</scope>
    <source>
        <strain evidence="2 3">XV10</strain>
    </source>
</reference>
<dbReference type="RefSeq" id="WP_113859445.1">
    <property type="nucleotide sequence ID" value="NZ_PDCG01000001.1"/>
</dbReference>
<keyword evidence="1" id="KW-0812">Transmembrane</keyword>
<keyword evidence="3" id="KW-1185">Reference proteome</keyword>
<dbReference type="OrthoDB" id="3679064at2"/>
<dbReference type="Proteomes" id="UP000252530">
    <property type="component" value="Unassembled WGS sequence"/>
</dbReference>
<proteinExistence type="predicted"/>
<protein>
    <submittedName>
        <fullName evidence="2">Uncharacterized protein</fullName>
    </submittedName>
</protein>
<keyword evidence="1" id="KW-0472">Membrane</keyword>
<sequence>MRCWFGYLLGVLTIPACSLLTVAVLAKAGRGRVSERHIEGLYKAVDDRLLPECRSDGFRPGEGIYRLGDYGAVTVDQWDQAMEQSGAPKDFALAYMLIGNGDLSCGELSRIPVADWTSELTRLLDDSDLEYVYYTEADEEGCA</sequence>
<comment type="caution">
    <text evidence="2">The sequence shown here is derived from an EMBL/GenBank/DDBJ whole genome shotgun (WGS) entry which is preliminary data.</text>
</comment>
<organism evidence="2 3">
    <name type="scientific">Bifidobacterium aemilianum</name>
    <dbReference type="NCBI Taxonomy" id="2493120"/>
    <lineage>
        <taxon>Bacteria</taxon>
        <taxon>Bacillati</taxon>
        <taxon>Actinomycetota</taxon>
        <taxon>Actinomycetes</taxon>
        <taxon>Bifidobacteriales</taxon>
        <taxon>Bifidobacteriaceae</taxon>
        <taxon>Bifidobacterium</taxon>
    </lineage>
</organism>
<evidence type="ECO:0000313" key="3">
    <source>
        <dbReference type="Proteomes" id="UP000252530"/>
    </source>
</evidence>
<gene>
    <name evidence="2" type="ORF">CRD60_00985</name>
</gene>
<keyword evidence="1" id="KW-1133">Transmembrane helix</keyword>
<dbReference type="EMBL" id="PDCG01000001">
    <property type="protein sequence ID" value="RBP98471.1"/>
    <property type="molecule type" value="Genomic_DNA"/>
</dbReference>
<evidence type="ECO:0000313" key="2">
    <source>
        <dbReference type="EMBL" id="RBP98471.1"/>
    </source>
</evidence>
<accession>A0A366KCS6</accession>